<keyword evidence="2" id="KW-1185">Reference proteome</keyword>
<comment type="caution">
    <text evidence="1">The sequence shown here is derived from an EMBL/GenBank/DDBJ whole genome shotgun (WGS) entry which is preliminary data.</text>
</comment>
<dbReference type="AlphaFoldDB" id="A0A9P4GDM2"/>
<dbReference type="Proteomes" id="UP000800039">
    <property type="component" value="Unassembled WGS sequence"/>
</dbReference>
<dbReference type="GeneID" id="63844020"/>
<gene>
    <name evidence="1" type="ORF">K460DRAFT_144863</name>
</gene>
<accession>A0A9P4GDM2</accession>
<evidence type="ECO:0000313" key="1">
    <source>
        <dbReference type="EMBL" id="KAF1843401.1"/>
    </source>
</evidence>
<reference evidence="1" key="1">
    <citation type="submission" date="2020-01" db="EMBL/GenBank/DDBJ databases">
        <authorList>
            <consortium name="DOE Joint Genome Institute"/>
            <person name="Haridas S."/>
            <person name="Albert R."/>
            <person name="Binder M."/>
            <person name="Bloem J."/>
            <person name="Labutti K."/>
            <person name="Salamov A."/>
            <person name="Andreopoulos B."/>
            <person name="Baker S.E."/>
            <person name="Barry K."/>
            <person name="Bills G."/>
            <person name="Bluhm B.H."/>
            <person name="Cannon C."/>
            <person name="Castanera R."/>
            <person name="Culley D.E."/>
            <person name="Daum C."/>
            <person name="Ezra D."/>
            <person name="Gonzalez J.B."/>
            <person name="Henrissat B."/>
            <person name="Kuo A."/>
            <person name="Liang C."/>
            <person name="Lipzen A."/>
            <person name="Lutzoni F."/>
            <person name="Magnuson J."/>
            <person name="Mondo S."/>
            <person name="Nolan M."/>
            <person name="Ohm R."/>
            <person name="Pangilinan J."/>
            <person name="Park H.-J."/>
            <person name="Ramirez L."/>
            <person name="Alfaro M."/>
            <person name="Sun H."/>
            <person name="Tritt A."/>
            <person name="Yoshinaga Y."/>
            <person name="Zwiers L.-H."/>
            <person name="Turgeon B.G."/>
            <person name="Goodwin S.B."/>
            <person name="Spatafora J.W."/>
            <person name="Crous P.W."/>
            <person name="Grigoriev I.V."/>
        </authorList>
    </citation>
    <scope>NUCLEOTIDE SEQUENCE</scope>
    <source>
        <strain evidence="1">CBS 394.84</strain>
    </source>
</reference>
<proteinExistence type="predicted"/>
<dbReference type="EMBL" id="ML976617">
    <property type="protein sequence ID" value="KAF1843401.1"/>
    <property type="molecule type" value="Genomic_DNA"/>
</dbReference>
<dbReference type="RefSeq" id="XP_040785964.1">
    <property type="nucleotide sequence ID" value="XM_040926768.1"/>
</dbReference>
<name>A0A9P4GDM2_9PLEO</name>
<organism evidence="1 2">
    <name type="scientific">Cucurbitaria berberidis CBS 394.84</name>
    <dbReference type="NCBI Taxonomy" id="1168544"/>
    <lineage>
        <taxon>Eukaryota</taxon>
        <taxon>Fungi</taxon>
        <taxon>Dikarya</taxon>
        <taxon>Ascomycota</taxon>
        <taxon>Pezizomycotina</taxon>
        <taxon>Dothideomycetes</taxon>
        <taxon>Pleosporomycetidae</taxon>
        <taxon>Pleosporales</taxon>
        <taxon>Pleosporineae</taxon>
        <taxon>Cucurbitariaceae</taxon>
        <taxon>Cucurbitaria</taxon>
    </lineage>
</organism>
<sequence length="65" mass="7561">MTPSRSTHNFAALSAFSTIPLIRHASQQSLYIMEYEHWAGVWDKEHTMTWERIIPWRGARDTVGS</sequence>
<evidence type="ECO:0000313" key="2">
    <source>
        <dbReference type="Proteomes" id="UP000800039"/>
    </source>
</evidence>
<protein>
    <submittedName>
        <fullName evidence="1">Uncharacterized protein</fullName>
    </submittedName>
</protein>